<accession>A0A7X0NDZ3</accession>
<evidence type="ECO:0000313" key="2">
    <source>
        <dbReference type="EMBL" id="MBB6541690.1"/>
    </source>
</evidence>
<name>A0A7X0NDZ3_9GAMM</name>
<dbReference type="Proteomes" id="UP000537141">
    <property type="component" value="Unassembled WGS sequence"/>
</dbReference>
<feature type="chain" id="PRO_5030775657" evidence="1">
    <location>
        <begin position="24"/>
        <end position="100"/>
    </location>
</feature>
<dbReference type="RefSeq" id="WP_184421174.1">
    <property type="nucleotide sequence ID" value="NZ_AP027362.1"/>
</dbReference>
<feature type="signal peptide" evidence="1">
    <location>
        <begin position="1"/>
        <end position="23"/>
    </location>
</feature>
<sequence>MKLISSCLFFTYFVLATFTGSQGASYGQQFQQLDSSINVCTSNDSESIDNEESEKKYLSSQSITHKTKQASFEPFTFFISHLEIALSHYSIRAPPKTLYS</sequence>
<keyword evidence="3" id="KW-1185">Reference proteome</keyword>
<protein>
    <submittedName>
        <fullName evidence="2">Uncharacterized protein</fullName>
    </submittedName>
</protein>
<keyword evidence="1" id="KW-0732">Signal</keyword>
<dbReference type="AlphaFoldDB" id="A0A7X0NDZ3"/>
<proteinExistence type="predicted"/>
<gene>
    <name evidence="2" type="ORF">HNQ55_000164</name>
</gene>
<evidence type="ECO:0000256" key="1">
    <source>
        <dbReference type="SAM" id="SignalP"/>
    </source>
</evidence>
<dbReference type="EMBL" id="JACHHU010000001">
    <property type="protein sequence ID" value="MBB6541690.1"/>
    <property type="molecule type" value="Genomic_DNA"/>
</dbReference>
<comment type="caution">
    <text evidence="2">The sequence shown here is derived from an EMBL/GenBank/DDBJ whole genome shotgun (WGS) entry which is preliminary data.</text>
</comment>
<evidence type="ECO:0000313" key="3">
    <source>
        <dbReference type="Proteomes" id="UP000537141"/>
    </source>
</evidence>
<organism evidence="2 3">
    <name type="scientific">Thalassotalea piscium</name>
    <dbReference type="NCBI Taxonomy" id="1230533"/>
    <lineage>
        <taxon>Bacteria</taxon>
        <taxon>Pseudomonadati</taxon>
        <taxon>Pseudomonadota</taxon>
        <taxon>Gammaproteobacteria</taxon>
        <taxon>Alteromonadales</taxon>
        <taxon>Colwelliaceae</taxon>
        <taxon>Thalassotalea</taxon>
    </lineage>
</organism>
<reference evidence="2 3" key="1">
    <citation type="submission" date="2020-08" db="EMBL/GenBank/DDBJ databases">
        <title>Genomic Encyclopedia of Type Strains, Phase IV (KMG-IV): sequencing the most valuable type-strain genomes for metagenomic binning, comparative biology and taxonomic classification.</title>
        <authorList>
            <person name="Goeker M."/>
        </authorList>
    </citation>
    <scope>NUCLEOTIDE SEQUENCE [LARGE SCALE GENOMIC DNA]</scope>
    <source>
        <strain evidence="2 3">DSM 26287</strain>
    </source>
</reference>